<dbReference type="InterPro" id="IPR006379">
    <property type="entry name" value="HAD-SF_hydro_IIB"/>
</dbReference>
<dbReference type="RefSeq" id="WP_133847823.1">
    <property type="nucleotide sequence ID" value="NZ_SNXZ01000001.1"/>
</dbReference>
<dbReference type="CDD" id="cd07516">
    <property type="entry name" value="HAD_Pase"/>
    <property type="match status" value="1"/>
</dbReference>
<gene>
    <name evidence="1" type="ORF">EV186_101962</name>
</gene>
<dbReference type="InterPro" id="IPR000150">
    <property type="entry name" value="Cof"/>
</dbReference>
<dbReference type="AlphaFoldDB" id="A0A4R6SLB8"/>
<dbReference type="GO" id="GO:0005829">
    <property type="term" value="C:cytosol"/>
    <property type="evidence" value="ECO:0007669"/>
    <property type="project" value="TreeGrafter"/>
</dbReference>
<dbReference type="Proteomes" id="UP000295444">
    <property type="component" value="Unassembled WGS sequence"/>
</dbReference>
<dbReference type="PANTHER" id="PTHR10000">
    <property type="entry name" value="PHOSPHOSERINE PHOSPHATASE"/>
    <property type="match status" value="1"/>
</dbReference>
<dbReference type="InterPro" id="IPR036412">
    <property type="entry name" value="HAD-like_sf"/>
</dbReference>
<dbReference type="GO" id="GO:0016791">
    <property type="term" value="F:phosphatase activity"/>
    <property type="evidence" value="ECO:0007669"/>
    <property type="project" value="TreeGrafter"/>
</dbReference>
<keyword evidence="2" id="KW-1185">Reference proteome</keyword>
<evidence type="ECO:0008006" key="3">
    <source>
        <dbReference type="Google" id="ProtNLM"/>
    </source>
</evidence>
<accession>A0A4R6SLB8</accession>
<protein>
    <recommendedName>
        <fullName evidence="3">HAD family hydrolase</fullName>
    </recommendedName>
</protein>
<reference evidence="1 2" key="1">
    <citation type="submission" date="2019-03" db="EMBL/GenBank/DDBJ databases">
        <title>Genomic Encyclopedia of Type Strains, Phase IV (KMG-IV): sequencing the most valuable type-strain genomes for metagenomic binning, comparative biology and taxonomic classification.</title>
        <authorList>
            <person name="Goeker M."/>
        </authorList>
    </citation>
    <scope>NUCLEOTIDE SEQUENCE [LARGE SCALE GENOMIC DNA]</scope>
    <source>
        <strain evidence="1 2">DSM 45361</strain>
    </source>
</reference>
<evidence type="ECO:0000313" key="1">
    <source>
        <dbReference type="EMBL" id="TDQ04998.1"/>
    </source>
</evidence>
<name>A0A4R6SLB8_LABRH</name>
<dbReference type="InterPro" id="IPR023214">
    <property type="entry name" value="HAD_sf"/>
</dbReference>
<dbReference type="Pfam" id="PF08282">
    <property type="entry name" value="Hydrolase_3"/>
    <property type="match status" value="1"/>
</dbReference>
<sequence>MQRPRLVASDVDGTLLGPMEALSDRTFDVLRRVEAAEVPFVLATGRPPRWIPPVAVPAQLTGYAVCANGAVLYDIAADRVVRVHGLDPLQLGDIAHALEPVLPDMSLAAERIAVGDPATGGDDVPFVTELSYSNPWGNRENHNVPRAEVTGRPAVKLLVRHHDMTSDEMAAIAREVLGEAFDITFSTGRGLIEVSAPGVTKATGLADAAARLEVDPADVIAFGDMPNDVPMLKWAGQGVAMANAHPEALAAADEVTASNAEDGVAQVLERWF</sequence>
<dbReference type="OrthoDB" id="3180855at2"/>
<proteinExistence type="predicted"/>
<dbReference type="EMBL" id="SNXZ01000001">
    <property type="protein sequence ID" value="TDQ04998.1"/>
    <property type="molecule type" value="Genomic_DNA"/>
</dbReference>
<evidence type="ECO:0000313" key="2">
    <source>
        <dbReference type="Proteomes" id="UP000295444"/>
    </source>
</evidence>
<dbReference type="Gene3D" id="3.30.1240.10">
    <property type="match status" value="1"/>
</dbReference>
<comment type="caution">
    <text evidence="1">The sequence shown here is derived from an EMBL/GenBank/DDBJ whole genome shotgun (WGS) entry which is preliminary data.</text>
</comment>
<dbReference type="GO" id="GO:0000287">
    <property type="term" value="F:magnesium ion binding"/>
    <property type="evidence" value="ECO:0007669"/>
    <property type="project" value="TreeGrafter"/>
</dbReference>
<dbReference type="Gene3D" id="3.40.50.1000">
    <property type="entry name" value="HAD superfamily/HAD-like"/>
    <property type="match status" value="1"/>
</dbReference>
<dbReference type="NCBIfam" id="TIGR00099">
    <property type="entry name" value="Cof-subfamily"/>
    <property type="match status" value="1"/>
</dbReference>
<organism evidence="1 2">
    <name type="scientific">Labedaea rhizosphaerae</name>
    <dbReference type="NCBI Taxonomy" id="598644"/>
    <lineage>
        <taxon>Bacteria</taxon>
        <taxon>Bacillati</taxon>
        <taxon>Actinomycetota</taxon>
        <taxon>Actinomycetes</taxon>
        <taxon>Pseudonocardiales</taxon>
        <taxon>Pseudonocardiaceae</taxon>
        <taxon>Labedaea</taxon>
    </lineage>
</organism>
<dbReference type="PANTHER" id="PTHR10000:SF8">
    <property type="entry name" value="HAD SUPERFAMILY HYDROLASE-LIKE, TYPE 3"/>
    <property type="match status" value="1"/>
</dbReference>
<dbReference type="SUPFAM" id="SSF56784">
    <property type="entry name" value="HAD-like"/>
    <property type="match status" value="1"/>
</dbReference>
<dbReference type="NCBIfam" id="TIGR01484">
    <property type="entry name" value="HAD-SF-IIB"/>
    <property type="match status" value="1"/>
</dbReference>